<evidence type="ECO:0000313" key="3">
    <source>
        <dbReference type="Proteomes" id="UP001619887"/>
    </source>
</evidence>
<evidence type="ECO:0000256" key="1">
    <source>
        <dbReference type="SAM" id="MobiDB-lite"/>
    </source>
</evidence>
<comment type="caution">
    <text evidence="2">The sequence shown here is derived from an EMBL/GenBank/DDBJ whole genome shotgun (WGS) entry which is preliminary data.</text>
</comment>
<feature type="compositionally biased region" description="Basic and acidic residues" evidence="1">
    <location>
        <begin position="7"/>
        <end position="23"/>
    </location>
</feature>
<evidence type="ECO:0000313" key="2">
    <source>
        <dbReference type="EMBL" id="KAL3058008.1"/>
    </source>
</evidence>
<reference evidence="2 3" key="1">
    <citation type="journal article" date="2022" name="G3 (Bethesda)">
        <title>Evaluating Illumina-, Nanopore-, and PacBio-based genome assembly strategies with the bald notothen, Trematomus borchgrevinki.</title>
        <authorList>
            <person name="Rayamajhi N."/>
            <person name="Cheng C.C."/>
            <person name="Catchen J.M."/>
        </authorList>
    </citation>
    <scope>NUCLEOTIDE SEQUENCE [LARGE SCALE GENOMIC DNA]</scope>
    <source>
        <strain evidence="2">AGRC-2024</strain>
    </source>
</reference>
<feature type="compositionally biased region" description="Low complexity" evidence="1">
    <location>
        <begin position="36"/>
        <end position="52"/>
    </location>
</feature>
<organism evidence="2 3">
    <name type="scientific">Pagothenia borchgrevinki</name>
    <name type="common">Bald rockcod</name>
    <name type="synonym">Trematomus borchgrevinki</name>
    <dbReference type="NCBI Taxonomy" id="8213"/>
    <lineage>
        <taxon>Eukaryota</taxon>
        <taxon>Metazoa</taxon>
        <taxon>Chordata</taxon>
        <taxon>Craniata</taxon>
        <taxon>Vertebrata</taxon>
        <taxon>Euteleostomi</taxon>
        <taxon>Actinopterygii</taxon>
        <taxon>Neopterygii</taxon>
        <taxon>Teleostei</taxon>
        <taxon>Neoteleostei</taxon>
        <taxon>Acanthomorphata</taxon>
        <taxon>Eupercaria</taxon>
        <taxon>Perciformes</taxon>
        <taxon>Notothenioidei</taxon>
        <taxon>Nototheniidae</taxon>
        <taxon>Pagothenia</taxon>
    </lineage>
</organism>
<name>A0ABD2GXV1_PAGBO</name>
<gene>
    <name evidence="2" type="ORF">OYC64_010228</name>
</gene>
<dbReference type="EMBL" id="JBIYXZ010002074">
    <property type="protein sequence ID" value="KAL3058008.1"/>
    <property type="molecule type" value="Genomic_DNA"/>
</dbReference>
<dbReference type="AlphaFoldDB" id="A0ABD2GXV1"/>
<feature type="region of interest" description="Disordered" evidence="1">
    <location>
        <begin position="1"/>
        <end position="68"/>
    </location>
</feature>
<protein>
    <submittedName>
        <fullName evidence="2">Uncharacterized protein</fullName>
    </submittedName>
</protein>
<keyword evidence="3" id="KW-1185">Reference proteome</keyword>
<accession>A0ABD2GXV1</accession>
<reference evidence="2 3" key="2">
    <citation type="journal article" date="2024" name="G3 (Bethesda)">
        <title>The genome of the cryopelagic Antarctic bald notothen, Trematomus borchgrevinki.</title>
        <authorList>
            <person name="Rayamajhi N."/>
            <person name="Rivera-Colon A.G."/>
            <person name="Minhas B.F."/>
            <person name="Cheng C.C."/>
            <person name="Catchen J.M."/>
        </authorList>
    </citation>
    <scope>NUCLEOTIDE SEQUENCE [LARGE SCALE GENOMIC DNA]</scope>
    <source>
        <strain evidence="2">AGRC-2024</strain>
    </source>
</reference>
<sequence>MRLHHTSTAERRRTQDQRKKDPESGCETPLPSENGAAFTDSASSTPSSCTPPRLRSAENTARIQQGTE</sequence>
<proteinExistence type="predicted"/>
<dbReference type="Proteomes" id="UP001619887">
    <property type="component" value="Unassembled WGS sequence"/>
</dbReference>
<feature type="compositionally biased region" description="Polar residues" evidence="1">
    <location>
        <begin position="57"/>
        <end position="68"/>
    </location>
</feature>